<evidence type="ECO:0000259" key="1">
    <source>
        <dbReference type="PROSITE" id="PS52004"/>
    </source>
</evidence>
<gene>
    <name evidence="2" type="ORF">JI435_436900</name>
</gene>
<proteinExistence type="predicted"/>
<sequence>MSQLTMIEQLCASRQHALLTVHVDCFGTPNGVYLPTDPAALYLKRLSDAVRDGDSVRGVIRSSATNNNGKSPAVGITYPGFDGQRNVMAHTYNRSGLDPMLTGYFECHGTGTAIGDPLEVHAVSDVMNAKRTEIDGPLYVGAVKTNIGHSEATSGLSAVIKVILIAERNTITSTFGLTYPNPKIDWKGWRVNVPTKSTPIPEH</sequence>
<dbReference type="InterPro" id="IPR020841">
    <property type="entry name" value="PKS_Beta-ketoAc_synthase_dom"/>
</dbReference>
<dbReference type="VEuPathDB" id="FungiDB:JI435_436900"/>
<dbReference type="SUPFAM" id="SSF53901">
    <property type="entry name" value="Thiolase-like"/>
    <property type="match status" value="1"/>
</dbReference>
<dbReference type="Proteomes" id="UP000663193">
    <property type="component" value="Chromosome 9"/>
</dbReference>
<evidence type="ECO:0000313" key="3">
    <source>
        <dbReference type="Proteomes" id="UP000663193"/>
    </source>
</evidence>
<dbReference type="Gene3D" id="3.40.47.10">
    <property type="match status" value="1"/>
</dbReference>
<protein>
    <recommendedName>
        <fullName evidence="1">Ketosynthase family 3 (KS3) domain-containing protein</fullName>
    </recommendedName>
</protein>
<dbReference type="CDD" id="cd00833">
    <property type="entry name" value="PKS"/>
    <property type="match status" value="1"/>
</dbReference>
<accession>A0A7U2I4A6</accession>
<organism evidence="2 3">
    <name type="scientific">Phaeosphaeria nodorum (strain SN15 / ATCC MYA-4574 / FGSC 10173)</name>
    <name type="common">Glume blotch fungus</name>
    <name type="synonym">Parastagonospora nodorum</name>
    <dbReference type="NCBI Taxonomy" id="321614"/>
    <lineage>
        <taxon>Eukaryota</taxon>
        <taxon>Fungi</taxon>
        <taxon>Dikarya</taxon>
        <taxon>Ascomycota</taxon>
        <taxon>Pezizomycotina</taxon>
        <taxon>Dothideomycetes</taxon>
        <taxon>Pleosporomycetidae</taxon>
        <taxon>Pleosporales</taxon>
        <taxon>Pleosporineae</taxon>
        <taxon>Phaeosphaeriaceae</taxon>
        <taxon>Parastagonospora</taxon>
    </lineage>
</organism>
<dbReference type="AlphaFoldDB" id="A0A7U2I4A6"/>
<dbReference type="SMART" id="SM00825">
    <property type="entry name" value="PKS_KS"/>
    <property type="match status" value="1"/>
</dbReference>
<dbReference type="InterPro" id="IPR016039">
    <property type="entry name" value="Thiolase-like"/>
</dbReference>
<dbReference type="PANTHER" id="PTHR43775:SF50">
    <property type="entry name" value="HIGHLY REDUCING POLYKETIDE SYNTHASE SRDA"/>
    <property type="match status" value="1"/>
</dbReference>
<dbReference type="InterPro" id="IPR014031">
    <property type="entry name" value="Ketoacyl_synth_C"/>
</dbReference>
<evidence type="ECO:0000313" key="2">
    <source>
        <dbReference type="EMBL" id="QRC99346.1"/>
    </source>
</evidence>
<dbReference type="GO" id="GO:0016746">
    <property type="term" value="F:acyltransferase activity"/>
    <property type="evidence" value="ECO:0007669"/>
    <property type="project" value="InterPro"/>
</dbReference>
<dbReference type="PANTHER" id="PTHR43775">
    <property type="entry name" value="FATTY ACID SYNTHASE"/>
    <property type="match status" value="1"/>
</dbReference>
<dbReference type="InterPro" id="IPR050091">
    <property type="entry name" value="PKS_NRPS_Biosynth_Enz"/>
</dbReference>
<name>A0A7U2I4A6_PHANO</name>
<reference evidence="3" key="1">
    <citation type="journal article" date="2021" name="BMC Genomics">
        <title>Chromosome-level genome assembly and manually-curated proteome of model necrotroph Parastagonospora nodorum Sn15 reveals a genome-wide trove of candidate effector homologs, and redundancy of virulence-related functions within an accessory chromosome.</title>
        <authorList>
            <person name="Bertazzoni S."/>
            <person name="Jones D.A.B."/>
            <person name="Phan H.T."/>
            <person name="Tan K.-C."/>
            <person name="Hane J.K."/>
        </authorList>
    </citation>
    <scope>NUCLEOTIDE SEQUENCE [LARGE SCALE GENOMIC DNA]</scope>
    <source>
        <strain evidence="3">SN15 / ATCC MYA-4574 / FGSC 10173)</strain>
    </source>
</reference>
<dbReference type="Pfam" id="PF02801">
    <property type="entry name" value="Ketoacyl-synt_C"/>
    <property type="match status" value="1"/>
</dbReference>
<dbReference type="OrthoDB" id="329835at2759"/>
<dbReference type="EMBL" id="CP069031">
    <property type="protein sequence ID" value="QRC99346.1"/>
    <property type="molecule type" value="Genomic_DNA"/>
</dbReference>
<dbReference type="PROSITE" id="PS52004">
    <property type="entry name" value="KS3_2"/>
    <property type="match status" value="1"/>
</dbReference>
<keyword evidence="3" id="KW-1185">Reference proteome</keyword>
<feature type="domain" description="Ketosynthase family 3 (KS3)" evidence="1">
    <location>
        <begin position="1"/>
        <end position="203"/>
    </location>
</feature>